<protein>
    <submittedName>
        <fullName evidence="1">CLUMA_CG016906, isoform A</fullName>
    </submittedName>
</protein>
<evidence type="ECO:0000313" key="2">
    <source>
        <dbReference type="Proteomes" id="UP000183832"/>
    </source>
</evidence>
<evidence type="ECO:0000313" key="1">
    <source>
        <dbReference type="EMBL" id="CRL03062.1"/>
    </source>
</evidence>
<dbReference type="AlphaFoldDB" id="A0A1J1IV92"/>
<proteinExistence type="predicted"/>
<gene>
    <name evidence="1" type="ORF">CLUMA_CG016906</name>
</gene>
<reference evidence="1 2" key="1">
    <citation type="submission" date="2015-04" db="EMBL/GenBank/DDBJ databases">
        <authorList>
            <person name="Syromyatnikov M.Y."/>
            <person name="Popov V.N."/>
        </authorList>
    </citation>
    <scope>NUCLEOTIDE SEQUENCE [LARGE SCALE GENOMIC DNA]</scope>
</reference>
<sequence length="70" mass="8363">MLHKQHKEIAALGHFNINGYSIVCNVKGETPTQVRRNNSRNMHEWSDTKHHENVLYYKQARMGLRERPEY</sequence>
<accession>A0A1J1IV92</accession>
<dbReference type="Proteomes" id="UP000183832">
    <property type="component" value="Unassembled WGS sequence"/>
</dbReference>
<name>A0A1J1IV92_9DIPT</name>
<dbReference type="EMBL" id="CVRI01000059">
    <property type="protein sequence ID" value="CRL03062.1"/>
    <property type="molecule type" value="Genomic_DNA"/>
</dbReference>
<organism evidence="1 2">
    <name type="scientific">Clunio marinus</name>
    <dbReference type="NCBI Taxonomy" id="568069"/>
    <lineage>
        <taxon>Eukaryota</taxon>
        <taxon>Metazoa</taxon>
        <taxon>Ecdysozoa</taxon>
        <taxon>Arthropoda</taxon>
        <taxon>Hexapoda</taxon>
        <taxon>Insecta</taxon>
        <taxon>Pterygota</taxon>
        <taxon>Neoptera</taxon>
        <taxon>Endopterygota</taxon>
        <taxon>Diptera</taxon>
        <taxon>Nematocera</taxon>
        <taxon>Chironomoidea</taxon>
        <taxon>Chironomidae</taxon>
        <taxon>Clunio</taxon>
    </lineage>
</organism>
<keyword evidence="2" id="KW-1185">Reference proteome</keyword>